<protein>
    <recommendedName>
        <fullName evidence="1">DUF7931 domain-containing protein</fullName>
    </recommendedName>
</protein>
<feature type="domain" description="DUF7931" evidence="1">
    <location>
        <begin position="30"/>
        <end position="150"/>
    </location>
</feature>
<sequence length="159" mass="17638">MAATDIEALPAGREAWQQALRERLADPGTSCCLYSADYADWPLHEAAVVAALEAWALTRRQPCLRMLARRYDGLIRTAPRFVDWRARFAHLIECRELPDGVDEPAEGLLLAHDGVVAKAVEHGRAGFICRGAAWLAATQRWDAAWERSHPAFAAYTLGL</sequence>
<dbReference type="InterPro" id="IPR057691">
    <property type="entry name" value="DUF7931"/>
</dbReference>
<reference evidence="2" key="1">
    <citation type="submission" date="2016-10" db="EMBL/GenBank/DDBJ databases">
        <title>Sequence of Gallionella enrichment culture.</title>
        <authorList>
            <person name="Poehlein A."/>
            <person name="Muehling M."/>
            <person name="Daniel R."/>
        </authorList>
    </citation>
    <scope>NUCLEOTIDE SEQUENCE</scope>
</reference>
<gene>
    <name evidence="2" type="ORF">GALL_265440</name>
</gene>
<dbReference type="Pfam" id="PF25559">
    <property type="entry name" value="DUF7931"/>
    <property type="match status" value="1"/>
</dbReference>
<organism evidence="2">
    <name type="scientific">mine drainage metagenome</name>
    <dbReference type="NCBI Taxonomy" id="410659"/>
    <lineage>
        <taxon>unclassified sequences</taxon>
        <taxon>metagenomes</taxon>
        <taxon>ecological metagenomes</taxon>
    </lineage>
</organism>
<name>A0A1J5RU04_9ZZZZ</name>
<dbReference type="EMBL" id="MLJW01000256">
    <property type="protein sequence ID" value="OIQ91533.1"/>
    <property type="molecule type" value="Genomic_DNA"/>
</dbReference>
<evidence type="ECO:0000313" key="2">
    <source>
        <dbReference type="EMBL" id="OIQ91533.1"/>
    </source>
</evidence>
<comment type="caution">
    <text evidence="2">The sequence shown here is derived from an EMBL/GenBank/DDBJ whole genome shotgun (WGS) entry which is preliminary data.</text>
</comment>
<evidence type="ECO:0000259" key="1">
    <source>
        <dbReference type="Pfam" id="PF25559"/>
    </source>
</evidence>
<accession>A0A1J5RU04</accession>
<dbReference type="AlphaFoldDB" id="A0A1J5RU04"/>
<proteinExistence type="predicted"/>